<dbReference type="OrthoDB" id="542013at2759"/>
<dbReference type="InterPro" id="IPR002347">
    <property type="entry name" value="SDR_fam"/>
</dbReference>
<dbReference type="eggNOG" id="KOG1208">
    <property type="taxonomic scope" value="Eukaryota"/>
</dbReference>
<keyword evidence="1" id="KW-0560">Oxidoreductase</keyword>
<dbReference type="Gene3D" id="3.40.50.720">
    <property type="entry name" value="NAD(P)-binding Rossmann-like Domain"/>
    <property type="match status" value="1"/>
</dbReference>
<keyword evidence="3" id="KW-1185">Reference proteome</keyword>
<protein>
    <recommendedName>
        <fullName evidence="4">NAD(P)-binding protein</fullName>
    </recommendedName>
</protein>
<sequence length="328" mass="35828">MPSLANFFHTQLILKIPLPTSSFEAKTVIVTGANGGLGKEIVKHLIRLGADKIIFACRSQSRGEEAKAEIEAVTHCDPAIIQVWTLDVASSSSIKAFVDKVNTLPRLDVVINNAGIGASSKVQVYGTESTLGINVIGTFLLAVQLIPKLRETARKYETTPHMTFVGSALYDIAKYPENHGDDIFSWFSDDAHFDKTNQYNLSKLLQLYAVIKMCAAIDPVEKTNLRPIVVNSLDPCFCKTGLVGGLTGVARIFFNIFQAMFARTAEEGSRLVVQAAAAGRKTHGLYLRAGEVQAYAPIALDNEKATCVWETLCKRLEQIQPGVLENLN</sequence>
<accession>W3X9Z7</accession>
<dbReference type="InParanoid" id="W3X9Z7"/>
<dbReference type="InterPro" id="IPR036291">
    <property type="entry name" value="NAD(P)-bd_dom_sf"/>
</dbReference>
<dbReference type="PANTHER" id="PTHR43157">
    <property type="entry name" value="PHOSPHATIDYLINOSITOL-GLYCAN BIOSYNTHESIS CLASS F PROTEIN-RELATED"/>
    <property type="match status" value="1"/>
</dbReference>
<dbReference type="Pfam" id="PF00106">
    <property type="entry name" value="adh_short"/>
    <property type="match status" value="1"/>
</dbReference>
<dbReference type="HOGENOM" id="CLU_010194_44_4_1"/>
<name>W3X9Z7_PESFW</name>
<dbReference type="RefSeq" id="XP_007831497.1">
    <property type="nucleotide sequence ID" value="XM_007833306.1"/>
</dbReference>
<dbReference type="KEGG" id="pfy:PFICI_04725"/>
<evidence type="ECO:0008006" key="4">
    <source>
        <dbReference type="Google" id="ProtNLM"/>
    </source>
</evidence>
<evidence type="ECO:0000256" key="1">
    <source>
        <dbReference type="ARBA" id="ARBA00023002"/>
    </source>
</evidence>
<gene>
    <name evidence="2" type="ORF">PFICI_04725</name>
</gene>
<dbReference type="OMA" id="DPCFCKT"/>
<dbReference type="PRINTS" id="PR00081">
    <property type="entry name" value="GDHRDH"/>
</dbReference>
<dbReference type="EMBL" id="KI912111">
    <property type="protein sequence ID" value="ETS82849.1"/>
    <property type="molecule type" value="Genomic_DNA"/>
</dbReference>
<dbReference type="AlphaFoldDB" id="W3X9Z7"/>
<dbReference type="SUPFAM" id="SSF51735">
    <property type="entry name" value="NAD(P)-binding Rossmann-fold domains"/>
    <property type="match status" value="1"/>
</dbReference>
<organism evidence="2 3">
    <name type="scientific">Pestalotiopsis fici (strain W106-1 / CGMCC3.15140)</name>
    <dbReference type="NCBI Taxonomy" id="1229662"/>
    <lineage>
        <taxon>Eukaryota</taxon>
        <taxon>Fungi</taxon>
        <taxon>Dikarya</taxon>
        <taxon>Ascomycota</taxon>
        <taxon>Pezizomycotina</taxon>
        <taxon>Sordariomycetes</taxon>
        <taxon>Xylariomycetidae</taxon>
        <taxon>Amphisphaeriales</taxon>
        <taxon>Sporocadaceae</taxon>
        <taxon>Pestalotiopsis</taxon>
    </lineage>
</organism>
<proteinExistence type="predicted"/>
<reference evidence="3" key="1">
    <citation type="journal article" date="2015" name="BMC Genomics">
        <title>Genomic and transcriptomic analysis of the endophytic fungus Pestalotiopsis fici reveals its lifestyle and high potential for synthesis of natural products.</title>
        <authorList>
            <person name="Wang X."/>
            <person name="Zhang X."/>
            <person name="Liu L."/>
            <person name="Xiang M."/>
            <person name="Wang W."/>
            <person name="Sun X."/>
            <person name="Che Y."/>
            <person name="Guo L."/>
            <person name="Liu G."/>
            <person name="Guo L."/>
            <person name="Wang C."/>
            <person name="Yin W.B."/>
            <person name="Stadler M."/>
            <person name="Zhang X."/>
            <person name="Liu X."/>
        </authorList>
    </citation>
    <scope>NUCLEOTIDE SEQUENCE [LARGE SCALE GENOMIC DNA]</scope>
    <source>
        <strain evidence="3">W106-1 / CGMCC3.15140</strain>
    </source>
</reference>
<evidence type="ECO:0000313" key="2">
    <source>
        <dbReference type="EMBL" id="ETS82849.1"/>
    </source>
</evidence>
<dbReference type="GeneID" id="19269738"/>
<evidence type="ECO:0000313" key="3">
    <source>
        <dbReference type="Proteomes" id="UP000030651"/>
    </source>
</evidence>
<dbReference type="GO" id="GO:0016491">
    <property type="term" value="F:oxidoreductase activity"/>
    <property type="evidence" value="ECO:0007669"/>
    <property type="project" value="UniProtKB-KW"/>
</dbReference>
<dbReference type="Proteomes" id="UP000030651">
    <property type="component" value="Unassembled WGS sequence"/>
</dbReference>
<dbReference type="PANTHER" id="PTHR43157:SF31">
    <property type="entry name" value="PHOSPHATIDYLINOSITOL-GLYCAN BIOSYNTHESIS CLASS F PROTEIN"/>
    <property type="match status" value="1"/>
</dbReference>